<accession>F2ALH5</accession>
<dbReference type="PATRIC" id="fig|991778.3.peg.539"/>
<gene>
    <name evidence="1" type="ORF">RBWH47_03174</name>
</gene>
<dbReference type="EMBL" id="AFAR01000027">
    <property type="protein sequence ID" value="EGF29475.1"/>
    <property type="molecule type" value="Genomic_DNA"/>
</dbReference>
<proteinExistence type="predicted"/>
<comment type="caution">
    <text evidence="1">The sequence shown here is derived from an EMBL/GenBank/DDBJ whole genome shotgun (WGS) entry which is preliminary data.</text>
</comment>
<evidence type="ECO:0000313" key="1">
    <source>
        <dbReference type="EMBL" id="EGF29475.1"/>
    </source>
</evidence>
<protein>
    <submittedName>
        <fullName evidence="1">Uncharacterized protein</fullName>
    </submittedName>
</protein>
<organism evidence="1 2">
    <name type="scientific">Rhodopirellula baltica WH47</name>
    <dbReference type="NCBI Taxonomy" id="991778"/>
    <lineage>
        <taxon>Bacteria</taxon>
        <taxon>Pseudomonadati</taxon>
        <taxon>Planctomycetota</taxon>
        <taxon>Planctomycetia</taxon>
        <taxon>Pirellulales</taxon>
        <taxon>Pirellulaceae</taxon>
        <taxon>Rhodopirellula</taxon>
    </lineage>
</organism>
<name>F2ALH5_RHOBT</name>
<dbReference type="RefSeq" id="WP_007324492.1">
    <property type="nucleotide sequence ID" value="NZ_AFAR01000027.1"/>
</dbReference>
<dbReference type="Proteomes" id="UP000006222">
    <property type="component" value="Unassembled WGS sequence"/>
</dbReference>
<evidence type="ECO:0000313" key="2">
    <source>
        <dbReference type="Proteomes" id="UP000006222"/>
    </source>
</evidence>
<sequence length="43" mass="5032">MKQISVFALYFRFALPAEKTIRVTSMTLNETRFCASEFLQSVR</sequence>
<reference evidence="1 2" key="1">
    <citation type="journal article" date="2013" name="Mar. Genomics">
        <title>Expression of sulfatases in Rhodopirellula baltica and the diversity of sulfatases in the genus Rhodopirellula.</title>
        <authorList>
            <person name="Wegner C.E."/>
            <person name="Richter-Heitmann T."/>
            <person name="Klindworth A."/>
            <person name="Klockow C."/>
            <person name="Richter M."/>
            <person name="Achstetter T."/>
            <person name="Glockner F.O."/>
            <person name="Harder J."/>
        </authorList>
    </citation>
    <scope>NUCLEOTIDE SEQUENCE [LARGE SCALE GENOMIC DNA]</scope>
    <source>
        <strain evidence="1 2">WH47</strain>
    </source>
</reference>
<dbReference type="AlphaFoldDB" id="F2ALH5"/>